<keyword evidence="2" id="KW-1185">Reference proteome</keyword>
<evidence type="ECO:0000313" key="2">
    <source>
        <dbReference type="Proteomes" id="UP000218334"/>
    </source>
</evidence>
<protein>
    <submittedName>
        <fullName evidence="1">Uncharacterized protein</fullName>
    </submittedName>
</protein>
<gene>
    <name evidence="1" type="ORF">ARMSODRAFT_957028</name>
</gene>
<dbReference type="Proteomes" id="UP000218334">
    <property type="component" value="Unassembled WGS sequence"/>
</dbReference>
<accession>A0A2H3BKI1</accession>
<organism evidence="1 2">
    <name type="scientific">Armillaria solidipes</name>
    <dbReference type="NCBI Taxonomy" id="1076256"/>
    <lineage>
        <taxon>Eukaryota</taxon>
        <taxon>Fungi</taxon>
        <taxon>Dikarya</taxon>
        <taxon>Basidiomycota</taxon>
        <taxon>Agaricomycotina</taxon>
        <taxon>Agaricomycetes</taxon>
        <taxon>Agaricomycetidae</taxon>
        <taxon>Agaricales</taxon>
        <taxon>Marasmiineae</taxon>
        <taxon>Physalacriaceae</taxon>
        <taxon>Armillaria</taxon>
    </lineage>
</organism>
<evidence type="ECO:0000313" key="1">
    <source>
        <dbReference type="EMBL" id="PBK69404.1"/>
    </source>
</evidence>
<sequence length="56" mass="6201">MEFLVNQVDEKGEIERLVSMRAVASITGNITTSALFGWEAHFESAAACRRLLKVFG</sequence>
<reference evidence="2" key="1">
    <citation type="journal article" date="2017" name="Nat. Ecol. Evol.">
        <title>Genome expansion and lineage-specific genetic innovations in the forest pathogenic fungi Armillaria.</title>
        <authorList>
            <person name="Sipos G."/>
            <person name="Prasanna A.N."/>
            <person name="Walter M.C."/>
            <person name="O'Connor E."/>
            <person name="Balint B."/>
            <person name="Krizsan K."/>
            <person name="Kiss B."/>
            <person name="Hess J."/>
            <person name="Varga T."/>
            <person name="Slot J."/>
            <person name="Riley R."/>
            <person name="Boka B."/>
            <person name="Rigling D."/>
            <person name="Barry K."/>
            <person name="Lee J."/>
            <person name="Mihaltcheva S."/>
            <person name="LaButti K."/>
            <person name="Lipzen A."/>
            <person name="Waldron R."/>
            <person name="Moloney N.M."/>
            <person name="Sperisen C."/>
            <person name="Kredics L."/>
            <person name="Vagvoelgyi C."/>
            <person name="Patrignani A."/>
            <person name="Fitzpatrick D."/>
            <person name="Nagy I."/>
            <person name="Doyle S."/>
            <person name="Anderson J.B."/>
            <person name="Grigoriev I.V."/>
            <person name="Gueldener U."/>
            <person name="Muensterkoetter M."/>
            <person name="Nagy L.G."/>
        </authorList>
    </citation>
    <scope>NUCLEOTIDE SEQUENCE [LARGE SCALE GENOMIC DNA]</scope>
    <source>
        <strain evidence="2">28-4</strain>
    </source>
</reference>
<dbReference type="EMBL" id="KZ293429">
    <property type="protein sequence ID" value="PBK69404.1"/>
    <property type="molecule type" value="Genomic_DNA"/>
</dbReference>
<dbReference type="AlphaFoldDB" id="A0A2H3BKI1"/>
<proteinExistence type="predicted"/>
<name>A0A2H3BKI1_9AGAR</name>